<dbReference type="Pfam" id="PF07828">
    <property type="entry name" value="PA-IL"/>
    <property type="match status" value="1"/>
</dbReference>
<dbReference type="Proteomes" id="UP001444146">
    <property type="component" value="Unassembled WGS sequence"/>
</dbReference>
<organism evidence="1 2">
    <name type="scientific">Pseudocitrobacter cyperus</name>
    <dbReference type="NCBI Taxonomy" id="3112843"/>
    <lineage>
        <taxon>Bacteria</taxon>
        <taxon>Pseudomonadati</taxon>
        <taxon>Pseudomonadota</taxon>
        <taxon>Gammaproteobacteria</taxon>
        <taxon>Enterobacterales</taxon>
        <taxon>Enterobacteriaceae</taxon>
        <taxon>Pseudocitrobacter</taxon>
    </lineage>
</organism>
<keyword evidence="2" id="KW-1185">Reference proteome</keyword>
<proteinExistence type="predicted"/>
<name>A0ABV0HHM7_9ENTR</name>
<comment type="caution">
    <text evidence="1">The sequence shown here is derived from an EMBL/GenBank/DDBJ whole genome shotgun (WGS) entry which is preliminary data.</text>
</comment>
<evidence type="ECO:0000313" key="2">
    <source>
        <dbReference type="Proteomes" id="UP001444146"/>
    </source>
</evidence>
<protein>
    <submittedName>
        <fullName evidence="1">LecA/PA-IL family lectin</fullName>
    </submittedName>
</protein>
<evidence type="ECO:0000313" key="1">
    <source>
        <dbReference type="EMBL" id="MEO3989192.1"/>
    </source>
</evidence>
<reference evidence="1 2" key="1">
    <citation type="submission" date="2024-01" db="EMBL/GenBank/DDBJ databases">
        <title>Pseudocitrobacter sp. Endophytic strain Cyp-38L.</title>
        <authorList>
            <person name="Amer M.A."/>
            <person name="Hamed S.M."/>
        </authorList>
    </citation>
    <scope>NUCLEOTIDE SEQUENCE [LARGE SCALE GENOMIC DNA]</scope>
    <source>
        <strain evidence="1 2">Cyp38S</strain>
    </source>
</reference>
<dbReference type="EMBL" id="JAYMYY010000001">
    <property type="protein sequence ID" value="MEO3989192.1"/>
    <property type="molecule type" value="Genomic_DNA"/>
</dbReference>
<accession>A0ABV0HHM7</accession>
<dbReference type="InterPro" id="IPR008979">
    <property type="entry name" value="Galactose-bd-like_sf"/>
</dbReference>
<dbReference type="RefSeq" id="WP_347793700.1">
    <property type="nucleotide sequence ID" value="NZ_JAYMYY010000001.1"/>
</dbReference>
<dbReference type="Gene3D" id="2.60.120.430">
    <property type="entry name" value="Galactose-binding lectin"/>
    <property type="match status" value="1"/>
</dbReference>
<dbReference type="SUPFAM" id="SSF49785">
    <property type="entry name" value="Galactose-binding domain-like"/>
    <property type="match status" value="1"/>
</dbReference>
<sequence length="119" mass="12722">MSEQKIWSGKVPANIATGVDTGISVSTGDVLTIRATGCINYGAEAHKLGFPDGRVKEGMVFDSTKVLKARFADSGKSYDIGSSVINWPVPEKGTLQLYVADTPNGYSDNKGNFDAEVYK</sequence>
<dbReference type="InterPro" id="IPR012905">
    <property type="entry name" value="PA-IL"/>
</dbReference>
<gene>
    <name evidence="1" type="ORF">VSR74_05065</name>
</gene>